<dbReference type="KEGG" id="cti:RALTA_B1938"/>
<dbReference type="Proteomes" id="UP000001692">
    <property type="component" value="Chromosome 2"/>
</dbReference>
<evidence type="ECO:0000313" key="3">
    <source>
        <dbReference type="Proteomes" id="UP000001692"/>
    </source>
</evidence>
<evidence type="ECO:0000256" key="1">
    <source>
        <dbReference type="SAM" id="MobiDB-lite"/>
    </source>
</evidence>
<organism evidence="2 3">
    <name type="scientific">Cupriavidus taiwanensis (strain DSM 17343 / BCRC 17206 / CCUG 44338 / CIP 107171 / LMG 19424 / R1)</name>
    <name type="common">Ralstonia taiwanensis (strain LMG 19424)</name>
    <dbReference type="NCBI Taxonomy" id="977880"/>
    <lineage>
        <taxon>Bacteria</taxon>
        <taxon>Pseudomonadati</taxon>
        <taxon>Pseudomonadota</taxon>
        <taxon>Betaproteobacteria</taxon>
        <taxon>Burkholderiales</taxon>
        <taxon>Burkholderiaceae</taxon>
        <taxon>Cupriavidus</taxon>
    </lineage>
</organism>
<reference evidence="2 3" key="1">
    <citation type="journal article" date="2008" name="Genome Res.">
        <title>Genome sequence of the beta-rhizobium Cupriavidus taiwanensis and comparative genomics of rhizobia.</title>
        <authorList>
            <person name="Amadou C."/>
            <person name="Pascal G."/>
            <person name="Mangenot S."/>
            <person name="Glew M."/>
            <person name="Bontemps C."/>
            <person name="Capela D."/>
            <person name="Carrere S."/>
            <person name="Cruveiller S."/>
            <person name="Dossat C."/>
            <person name="Lajus A."/>
            <person name="Marchetti M."/>
            <person name="Poinsot V."/>
            <person name="Rouy Z."/>
            <person name="Servin B."/>
            <person name="Saad M."/>
            <person name="Schenowitz C."/>
            <person name="Barbe V."/>
            <person name="Batut J."/>
            <person name="Medigue C."/>
            <person name="Masson-Boivin C."/>
        </authorList>
    </citation>
    <scope>NUCLEOTIDE SEQUENCE [LARGE SCALE GENOMIC DNA]</scope>
    <source>
        <strain evidence="3">DSM 17343 / BCRC 17206 / CCUG 44338 / CIP 107171 / LMG 19424 / R1</strain>
    </source>
</reference>
<dbReference type="EMBL" id="CU633750">
    <property type="protein sequence ID" value="CAQ72518.1"/>
    <property type="molecule type" value="Genomic_DNA"/>
</dbReference>
<dbReference type="HOGENOM" id="CLU_2435879_0_0_4"/>
<gene>
    <name evidence="2" type="ordered locus">RALTA_B1938</name>
</gene>
<feature type="compositionally biased region" description="Basic residues" evidence="1">
    <location>
        <begin position="80"/>
        <end position="90"/>
    </location>
</feature>
<feature type="region of interest" description="Disordered" evidence="1">
    <location>
        <begin position="61"/>
        <end position="90"/>
    </location>
</feature>
<proteinExistence type="predicted"/>
<keyword evidence="3" id="KW-1185">Reference proteome</keyword>
<accession>B3RC93</accession>
<evidence type="ECO:0000313" key="2">
    <source>
        <dbReference type="EMBL" id="CAQ72518.1"/>
    </source>
</evidence>
<name>B3RC93_CUPTR</name>
<dbReference type="AlphaFoldDB" id="B3RC93"/>
<sequence length="90" mass="10179">MMQSTARRGMKVVERITIVVRTETGWAIEQHVGEFAVVFNGEYLSCMQAKEAAERLFPNQHVTVAPVSRHPHTGPAAKPRPTRRTRRSSH</sequence>
<protein>
    <submittedName>
        <fullName evidence="2">Uncharacterized protein</fullName>
    </submittedName>
</protein>